<comment type="similarity">
    <text evidence="1">Belongs to the cyclin family.</text>
</comment>
<dbReference type="InterPro" id="IPR013763">
    <property type="entry name" value="Cyclin-like_dom"/>
</dbReference>
<proteinExistence type="inferred from homology"/>
<feature type="region of interest" description="Disordered" evidence="2">
    <location>
        <begin position="41"/>
        <end position="119"/>
    </location>
</feature>
<evidence type="ECO:0000259" key="3">
    <source>
        <dbReference type="SMART" id="SM00385"/>
    </source>
</evidence>
<reference evidence="4 5" key="1">
    <citation type="submission" date="2019-03" db="EMBL/GenBank/DDBJ databases">
        <title>Sequencing 23 genomes of Wallemia ichthyophaga.</title>
        <authorList>
            <person name="Gostincar C."/>
        </authorList>
    </citation>
    <scope>NUCLEOTIDE SEQUENCE [LARGE SCALE GENOMIC DNA]</scope>
    <source>
        <strain evidence="4 5">EXF-8621</strain>
    </source>
</reference>
<evidence type="ECO:0000313" key="5">
    <source>
        <dbReference type="Proteomes" id="UP000306954"/>
    </source>
</evidence>
<dbReference type="Gene3D" id="1.10.472.10">
    <property type="entry name" value="Cyclin-like"/>
    <property type="match status" value="1"/>
</dbReference>
<organism evidence="4 5">
    <name type="scientific">Wallemia ichthyophaga</name>
    <dbReference type="NCBI Taxonomy" id="245174"/>
    <lineage>
        <taxon>Eukaryota</taxon>
        <taxon>Fungi</taxon>
        <taxon>Dikarya</taxon>
        <taxon>Basidiomycota</taxon>
        <taxon>Wallemiomycotina</taxon>
        <taxon>Wallemiomycetes</taxon>
        <taxon>Wallemiales</taxon>
        <taxon>Wallemiaceae</taxon>
        <taxon>Wallemia</taxon>
    </lineage>
</organism>
<dbReference type="Pfam" id="PF00134">
    <property type="entry name" value="Cyclin_N"/>
    <property type="match status" value="1"/>
</dbReference>
<comment type="caution">
    <text evidence="4">The sequence shown here is derived from an EMBL/GenBank/DDBJ whole genome shotgun (WGS) entry which is preliminary data.</text>
</comment>
<feature type="compositionally biased region" description="Basic and acidic residues" evidence="2">
    <location>
        <begin position="104"/>
        <end position="119"/>
    </location>
</feature>
<dbReference type="GO" id="GO:0016538">
    <property type="term" value="F:cyclin-dependent protein serine/threonine kinase regulator activity"/>
    <property type="evidence" value="ECO:0007669"/>
    <property type="project" value="InterPro"/>
</dbReference>
<dbReference type="OrthoDB" id="25002at2759"/>
<name>A0A4T0KJW8_WALIC</name>
<dbReference type="EMBL" id="SPOF01000017">
    <property type="protein sequence ID" value="TIB12767.1"/>
    <property type="molecule type" value="Genomic_DNA"/>
</dbReference>
<dbReference type="AlphaFoldDB" id="A0A4T0KJW8"/>
<dbReference type="InterPro" id="IPR036915">
    <property type="entry name" value="Cyclin-like_sf"/>
</dbReference>
<dbReference type="InterPro" id="IPR043198">
    <property type="entry name" value="Cyclin/Ssn8"/>
</dbReference>
<protein>
    <recommendedName>
        <fullName evidence="3">Cyclin-like domain-containing protein</fullName>
    </recommendedName>
</protein>
<feature type="compositionally biased region" description="Polar residues" evidence="2">
    <location>
        <begin position="59"/>
        <end position="85"/>
    </location>
</feature>
<dbReference type="InterPro" id="IPR006671">
    <property type="entry name" value="Cyclin_N"/>
</dbReference>
<dbReference type="GO" id="GO:0006357">
    <property type="term" value="P:regulation of transcription by RNA polymerase II"/>
    <property type="evidence" value="ECO:0007669"/>
    <property type="project" value="InterPro"/>
</dbReference>
<dbReference type="SMART" id="SM00385">
    <property type="entry name" value="CYCLIN"/>
    <property type="match status" value="1"/>
</dbReference>
<evidence type="ECO:0000256" key="1">
    <source>
        <dbReference type="RuleBase" id="RU000383"/>
    </source>
</evidence>
<dbReference type="SUPFAM" id="SSF47954">
    <property type="entry name" value="Cyclin-like"/>
    <property type="match status" value="1"/>
</dbReference>
<dbReference type="PANTHER" id="PTHR10026">
    <property type="entry name" value="CYCLIN"/>
    <property type="match status" value="1"/>
</dbReference>
<evidence type="ECO:0000313" key="4">
    <source>
        <dbReference type="EMBL" id="TIB12767.1"/>
    </source>
</evidence>
<evidence type="ECO:0000256" key="2">
    <source>
        <dbReference type="SAM" id="MobiDB-lite"/>
    </source>
</evidence>
<sequence length="347" mass="40812">MAYRGSQQGYNRQPPAMYQARHHQGYNNGYGYPHDYPSPWRFQPHYQAPPDRSVARSRPYSNHSTQQYNSSRPQHPTHSSQPSHTGNHHHQQQHQQQQQRQKRRADPQAVKKEQDRRDDLIALEKERRLLLSRTNPHIKHFEPYFNQAEAEILSQRQHGKFSHRQAGEIKRFSTAFIEKLGNQLGFPRRTIATAQTLYTRFHLFYPIKDFNPHDVAVVATFISAKMHDTLKKLHQVVAVSMHIRFPEKYKSPSIDDSVFETEKKRLLPIERLLLESISFSFKLKRPFDILIKLCRLLKELLQDLLEGPCRLTSDTRTTAAFTPYSRTVVDLSHEYTCRNRSPTPRDE</sequence>
<accession>A0A4T0KJW8</accession>
<feature type="domain" description="Cyclin-like" evidence="3">
    <location>
        <begin position="175"/>
        <end position="275"/>
    </location>
</feature>
<gene>
    <name evidence="4" type="ORF">E3P90_01865</name>
</gene>
<keyword evidence="1" id="KW-0195">Cyclin</keyword>
<dbReference type="OMA" id="DLSHEYT"/>
<dbReference type="Proteomes" id="UP000306954">
    <property type="component" value="Unassembled WGS sequence"/>
</dbReference>